<reference evidence="9" key="3">
    <citation type="submission" date="2020-12" db="UniProtKB">
        <authorList>
            <consortium name="EnsemblPlants"/>
        </authorList>
    </citation>
    <scope>IDENTIFICATION</scope>
</reference>
<dbReference type="GO" id="GO:0016020">
    <property type="term" value="C:membrane"/>
    <property type="evidence" value="ECO:0000318"/>
    <property type="project" value="GO_Central"/>
</dbReference>
<dbReference type="EMBL" id="ABEU02000008">
    <property type="protein sequence ID" value="PNR49685.1"/>
    <property type="molecule type" value="Genomic_DNA"/>
</dbReference>
<evidence type="ECO:0008006" key="11">
    <source>
        <dbReference type="Google" id="ProtNLM"/>
    </source>
</evidence>
<dbReference type="CDD" id="cd17418">
    <property type="entry name" value="MFS_NPF8"/>
    <property type="match status" value="1"/>
</dbReference>
<reference evidence="8 10" key="1">
    <citation type="journal article" date="2008" name="Science">
        <title>The Physcomitrella genome reveals evolutionary insights into the conquest of land by plants.</title>
        <authorList>
            <person name="Rensing S."/>
            <person name="Lang D."/>
            <person name="Zimmer A."/>
            <person name="Terry A."/>
            <person name="Salamov A."/>
            <person name="Shapiro H."/>
            <person name="Nishiyama T."/>
            <person name="Perroud P.-F."/>
            <person name="Lindquist E."/>
            <person name="Kamisugi Y."/>
            <person name="Tanahashi T."/>
            <person name="Sakakibara K."/>
            <person name="Fujita T."/>
            <person name="Oishi K."/>
            <person name="Shin-I T."/>
            <person name="Kuroki Y."/>
            <person name="Toyoda A."/>
            <person name="Suzuki Y."/>
            <person name="Hashimoto A."/>
            <person name="Yamaguchi K."/>
            <person name="Sugano A."/>
            <person name="Kohara Y."/>
            <person name="Fujiyama A."/>
            <person name="Anterola A."/>
            <person name="Aoki S."/>
            <person name="Ashton N."/>
            <person name="Barbazuk W.B."/>
            <person name="Barker E."/>
            <person name="Bennetzen J."/>
            <person name="Bezanilla M."/>
            <person name="Blankenship R."/>
            <person name="Cho S.H."/>
            <person name="Dutcher S."/>
            <person name="Estelle M."/>
            <person name="Fawcett J.A."/>
            <person name="Gundlach H."/>
            <person name="Hanada K."/>
            <person name="Heyl A."/>
            <person name="Hicks K.A."/>
            <person name="Hugh J."/>
            <person name="Lohr M."/>
            <person name="Mayer K."/>
            <person name="Melkozernov A."/>
            <person name="Murata T."/>
            <person name="Nelson D."/>
            <person name="Pils B."/>
            <person name="Prigge M."/>
            <person name="Reiss B."/>
            <person name="Renner T."/>
            <person name="Rombauts S."/>
            <person name="Rushton P."/>
            <person name="Sanderfoot A."/>
            <person name="Schween G."/>
            <person name="Shiu S.-H."/>
            <person name="Stueber K."/>
            <person name="Theodoulou F.L."/>
            <person name="Tu H."/>
            <person name="Van de Peer Y."/>
            <person name="Verrier P.J."/>
            <person name="Waters E."/>
            <person name="Wood A."/>
            <person name="Yang L."/>
            <person name="Cove D."/>
            <person name="Cuming A."/>
            <person name="Hasebe M."/>
            <person name="Lucas S."/>
            <person name="Mishler D.B."/>
            <person name="Reski R."/>
            <person name="Grigoriev I."/>
            <person name="Quatrano R.S."/>
            <person name="Boore J.L."/>
        </authorList>
    </citation>
    <scope>NUCLEOTIDE SEQUENCE [LARGE SCALE GENOMIC DNA]</scope>
    <source>
        <strain evidence="9 10">cv. Gransden 2004</strain>
    </source>
</reference>
<organism evidence="8">
    <name type="scientific">Physcomitrium patens</name>
    <name type="common">Spreading-leaved earth moss</name>
    <name type="synonym">Physcomitrella patens</name>
    <dbReference type="NCBI Taxonomy" id="3218"/>
    <lineage>
        <taxon>Eukaryota</taxon>
        <taxon>Viridiplantae</taxon>
        <taxon>Streptophyta</taxon>
        <taxon>Embryophyta</taxon>
        <taxon>Bryophyta</taxon>
        <taxon>Bryophytina</taxon>
        <taxon>Bryopsida</taxon>
        <taxon>Funariidae</taxon>
        <taxon>Funariales</taxon>
        <taxon>Funariaceae</taxon>
        <taxon>Physcomitrium</taxon>
    </lineage>
</organism>
<dbReference type="InterPro" id="IPR036259">
    <property type="entry name" value="MFS_trans_sf"/>
</dbReference>
<sequence length="627" mass="68986">MTTLHFDENTPGTLPTMEHNEQEHRDVLKDKMTRDDMNAVGGAPDSEYPQDGTVDLRGNPVLKANTGGWKACPYILGNECCERLAYYGIATNLVTYLSHELHQNPSTAANNVTNWSGTCYITTLIGAFLADAYLGRFWTIVVFSIIYFLGMVLLTLSAALPSLKPPSGEGVVASSTQLAVFYLALYLIALGTGGIKPCVSSFGADQFDENDVKEKKRKSSFFNWFYFTINIGALIASSALVYIQENVGWGWGFGIPAVAMGIAIVSFLIGSPLYRHQKPGGSPITRIAQVLVAATRKLSMKVQPNGKHLYEADDKESGIEGSRKLEHTEEFRFLDKAAIPRGDEELQGTRPSGWRLTSVTQVEEVKIVMRLLPIWASGIVFATVYSQMSTMFVQQGALMNVSMGKANIPSASLSIFDTISVIVCVVIYDRFLVPVVRKRTGHVRGFTQLQRMGIGLFISVLAMVVAAIVEIERLKLARRDGVAGNPQDEALPVESLTIFVQIPQYFLIGAAEVFTFVGQLEFFYDQAPDAMRSLMSALSLTTVALGNYLSSVLVTIVTEVTTKGGKPGWIPNNLNRGHLDYFFWMLAILSILNIIFYLVVAKFYTYKRVHNAADVGEDGKPSKSGYE</sequence>
<dbReference type="EnsemblPlants" id="Pp3c8_15410V3.3">
    <property type="protein sequence ID" value="Pp3c8_15410V3.3"/>
    <property type="gene ID" value="Pp3c8_15410"/>
</dbReference>
<dbReference type="RefSeq" id="XP_024382428.1">
    <property type="nucleotide sequence ID" value="XM_024526660.2"/>
</dbReference>
<keyword evidence="4 7" id="KW-1133">Transmembrane helix</keyword>
<dbReference type="SUPFAM" id="SSF103473">
    <property type="entry name" value="MFS general substrate transporter"/>
    <property type="match status" value="1"/>
</dbReference>
<evidence type="ECO:0000256" key="6">
    <source>
        <dbReference type="RuleBase" id="RU003755"/>
    </source>
</evidence>
<dbReference type="OrthoDB" id="8904098at2759"/>
<feature type="transmembrane region" description="Helical" evidence="7">
    <location>
        <begin position="449"/>
        <end position="469"/>
    </location>
</feature>
<feature type="transmembrane region" description="Helical" evidence="7">
    <location>
        <begin position="536"/>
        <end position="561"/>
    </location>
</feature>
<feature type="transmembrane region" description="Helical" evidence="7">
    <location>
        <begin position="224"/>
        <end position="243"/>
    </location>
</feature>
<proteinExistence type="inferred from homology"/>
<dbReference type="AlphaFoldDB" id="A0A2K1K7D8"/>
<evidence type="ECO:0000256" key="3">
    <source>
        <dbReference type="ARBA" id="ARBA00022692"/>
    </source>
</evidence>
<keyword evidence="6" id="KW-0813">Transport</keyword>
<protein>
    <recommendedName>
        <fullName evidence="11">NPF family transporter</fullName>
    </recommendedName>
</protein>
<name>A0A2K1K7D8_PHYPA</name>
<dbReference type="Gramene" id="Pp3c8_15410V3.4">
    <property type="protein sequence ID" value="Pp3c8_15410V3.4"/>
    <property type="gene ID" value="Pp3c8_15410"/>
</dbReference>
<feature type="transmembrane region" description="Helical" evidence="7">
    <location>
        <begin position="249"/>
        <end position="269"/>
    </location>
</feature>
<evidence type="ECO:0000256" key="5">
    <source>
        <dbReference type="ARBA" id="ARBA00023136"/>
    </source>
</evidence>
<evidence type="ECO:0000256" key="1">
    <source>
        <dbReference type="ARBA" id="ARBA00004141"/>
    </source>
</evidence>
<dbReference type="GO" id="GO:0022857">
    <property type="term" value="F:transmembrane transporter activity"/>
    <property type="evidence" value="ECO:0000318"/>
    <property type="project" value="GO_Central"/>
</dbReference>
<feature type="transmembrane region" description="Helical" evidence="7">
    <location>
        <begin position="180"/>
        <end position="203"/>
    </location>
</feature>
<evidence type="ECO:0000256" key="7">
    <source>
        <dbReference type="SAM" id="Phobius"/>
    </source>
</evidence>
<feature type="transmembrane region" description="Helical" evidence="7">
    <location>
        <begin position="505"/>
        <end position="524"/>
    </location>
</feature>
<dbReference type="InterPro" id="IPR018456">
    <property type="entry name" value="PTR2_symporter_CS"/>
</dbReference>
<dbReference type="Gene3D" id="1.20.1250.20">
    <property type="entry name" value="MFS general substrate transporter like domains"/>
    <property type="match status" value="1"/>
</dbReference>
<gene>
    <name evidence="9" type="primary">LOC112285678</name>
    <name evidence="8" type="ORF">PHYPA_011581</name>
</gene>
<keyword evidence="5 7" id="KW-0472">Membrane</keyword>
<keyword evidence="3 6" id="KW-0812">Transmembrane</keyword>
<evidence type="ECO:0000256" key="4">
    <source>
        <dbReference type="ARBA" id="ARBA00022989"/>
    </source>
</evidence>
<dbReference type="GeneID" id="112285678"/>
<dbReference type="InterPro" id="IPR000109">
    <property type="entry name" value="POT_fam"/>
</dbReference>
<dbReference type="PROSITE" id="PS01023">
    <property type="entry name" value="PTR2_2"/>
    <property type="match status" value="1"/>
</dbReference>
<dbReference type="PANTHER" id="PTHR11654">
    <property type="entry name" value="OLIGOPEPTIDE TRANSPORTER-RELATED"/>
    <property type="match status" value="1"/>
</dbReference>
<reference evidence="8 10" key="2">
    <citation type="journal article" date="2018" name="Plant J.">
        <title>The Physcomitrella patens chromosome-scale assembly reveals moss genome structure and evolution.</title>
        <authorList>
            <person name="Lang D."/>
            <person name="Ullrich K.K."/>
            <person name="Murat F."/>
            <person name="Fuchs J."/>
            <person name="Jenkins J."/>
            <person name="Haas F.B."/>
            <person name="Piednoel M."/>
            <person name="Gundlach H."/>
            <person name="Van Bel M."/>
            <person name="Meyberg R."/>
            <person name="Vives C."/>
            <person name="Morata J."/>
            <person name="Symeonidi A."/>
            <person name="Hiss M."/>
            <person name="Muchero W."/>
            <person name="Kamisugi Y."/>
            <person name="Saleh O."/>
            <person name="Blanc G."/>
            <person name="Decker E.L."/>
            <person name="van Gessel N."/>
            <person name="Grimwood J."/>
            <person name="Hayes R.D."/>
            <person name="Graham S.W."/>
            <person name="Gunter L.E."/>
            <person name="McDaniel S.F."/>
            <person name="Hoernstein S.N.W."/>
            <person name="Larsson A."/>
            <person name="Li F.W."/>
            <person name="Perroud P.F."/>
            <person name="Phillips J."/>
            <person name="Ranjan P."/>
            <person name="Rokshar D.S."/>
            <person name="Rothfels C.J."/>
            <person name="Schneider L."/>
            <person name="Shu S."/>
            <person name="Stevenson D.W."/>
            <person name="Thummler F."/>
            <person name="Tillich M."/>
            <person name="Villarreal Aguilar J.C."/>
            <person name="Widiez T."/>
            <person name="Wong G.K."/>
            <person name="Wymore A."/>
            <person name="Zhang Y."/>
            <person name="Zimmer A.D."/>
            <person name="Quatrano R.S."/>
            <person name="Mayer K.F.X."/>
            <person name="Goodstein D."/>
            <person name="Casacuberta J.M."/>
            <person name="Vandepoele K."/>
            <person name="Reski R."/>
            <person name="Cuming A.C."/>
            <person name="Tuskan G.A."/>
            <person name="Maumus F."/>
            <person name="Salse J."/>
            <person name="Schmutz J."/>
            <person name="Rensing S.A."/>
        </authorList>
    </citation>
    <scope>NUCLEOTIDE SEQUENCE [LARGE SCALE GENOMIC DNA]</scope>
    <source>
        <strain evidence="9 10">cv. Gransden 2004</strain>
    </source>
</reference>
<feature type="transmembrane region" description="Helical" evidence="7">
    <location>
        <begin position="581"/>
        <end position="600"/>
    </location>
</feature>
<dbReference type="EnsemblPlants" id="Pp3c8_15410V3.1">
    <property type="protein sequence ID" value="Pp3c8_15410V3.1"/>
    <property type="gene ID" value="Pp3c8_15410"/>
</dbReference>
<dbReference type="RefSeq" id="XP_024382430.1">
    <property type="nucleotide sequence ID" value="XM_024526662.2"/>
</dbReference>
<dbReference type="Gramene" id="Pp3c8_15410V3.1">
    <property type="protein sequence ID" value="Pp3c8_15410V3.1"/>
    <property type="gene ID" value="Pp3c8_15410"/>
</dbReference>
<comment type="similarity">
    <text evidence="2 6">Belongs to the major facilitator superfamily. Proton-dependent oligopeptide transporter (POT/PTR) (TC 2.A.17) family.</text>
</comment>
<dbReference type="Pfam" id="PF00854">
    <property type="entry name" value="PTR2"/>
    <property type="match status" value="1"/>
</dbReference>
<evidence type="ECO:0000313" key="8">
    <source>
        <dbReference type="EMBL" id="PNR49685.1"/>
    </source>
</evidence>
<dbReference type="GO" id="GO:0055085">
    <property type="term" value="P:transmembrane transport"/>
    <property type="evidence" value="ECO:0000318"/>
    <property type="project" value="GO_Central"/>
</dbReference>
<dbReference type="GO" id="GO:0006857">
    <property type="term" value="P:oligopeptide transport"/>
    <property type="evidence" value="ECO:0007669"/>
    <property type="project" value="InterPro"/>
</dbReference>
<feature type="transmembrane region" description="Helical" evidence="7">
    <location>
        <begin position="137"/>
        <end position="160"/>
    </location>
</feature>
<dbReference type="PROSITE" id="PS01022">
    <property type="entry name" value="PTR2_1"/>
    <property type="match status" value="1"/>
</dbReference>
<dbReference type="EnsemblPlants" id="Pp3c8_15410V3.4">
    <property type="protein sequence ID" value="Pp3c8_15410V3.4"/>
    <property type="gene ID" value="Pp3c8_15410"/>
</dbReference>
<dbReference type="Proteomes" id="UP000006727">
    <property type="component" value="Chromosome 8"/>
</dbReference>
<evidence type="ECO:0000256" key="2">
    <source>
        <dbReference type="ARBA" id="ARBA00005982"/>
    </source>
</evidence>
<evidence type="ECO:0000313" key="10">
    <source>
        <dbReference type="Proteomes" id="UP000006727"/>
    </source>
</evidence>
<dbReference type="OMA" id="MGACAIF"/>
<feature type="transmembrane region" description="Helical" evidence="7">
    <location>
        <begin position="367"/>
        <end position="388"/>
    </location>
</feature>
<dbReference type="PaxDb" id="3218-PP1S114_7V6.1"/>
<keyword evidence="10" id="KW-1185">Reference proteome</keyword>
<comment type="subcellular location">
    <subcellularLocation>
        <location evidence="1 6">Membrane</location>
        <topology evidence="1 6">Multi-pass membrane protein</topology>
    </subcellularLocation>
</comment>
<feature type="transmembrane region" description="Helical" evidence="7">
    <location>
        <begin position="408"/>
        <end position="428"/>
    </location>
</feature>
<evidence type="ECO:0000313" key="9">
    <source>
        <dbReference type="EnsemblPlants" id="Pp3c8_15410V3.1"/>
    </source>
</evidence>
<dbReference type="Gramene" id="Pp3c8_15410V3.3">
    <property type="protein sequence ID" value="Pp3c8_15410V3.3"/>
    <property type="gene ID" value="Pp3c8_15410"/>
</dbReference>
<accession>A0A2K1K7D8</accession>
<dbReference type="RefSeq" id="XP_024382427.1">
    <property type="nucleotide sequence ID" value="XM_024526659.2"/>
</dbReference>